<dbReference type="Proteomes" id="UP000019249">
    <property type="component" value="Unassembled WGS sequence"/>
</dbReference>
<dbReference type="SUPFAM" id="SSF53649">
    <property type="entry name" value="Alkaline phosphatase-like"/>
    <property type="match status" value="1"/>
</dbReference>
<comment type="subcellular location">
    <subcellularLocation>
        <location evidence="5">Cytoplasm</location>
    </subcellularLocation>
</comment>
<dbReference type="SUPFAM" id="SSF143856">
    <property type="entry name" value="DeoB insert domain-like"/>
    <property type="match status" value="1"/>
</dbReference>
<evidence type="ECO:0000259" key="7">
    <source>
        <dbReference type="Pfam" id="PF01676"/>
    </source>
</evidence>
<evidence type="ECO:0000256" key="2">
    <source>
        <dbReference type="ARBA" id="ARBA00022723"/>
    </source>
</evidence>
<protein>
    <recommendedName>
        <fullName evidence="5 6">Phosphopentomutase</fullName>
        <ecNumber evidence="5 6">5.4.2.7</ecNumber>
    </recommendedName>
    <alternativeName>
        <fullName evidence="5">Phosphodeoxyribomutase</fullName>
    </alternativeName>
</protein>
<accession>A0ABN0RGG2</accession>
<feature type="binding site" evidence="5">
    <location>
        <position position="287"/>
    </location>
    <ligand>
        <name>Mn(2+)</name>
        <dbReference type="ChEBI" id="CHEBI:29035"/>
        <label>2</label>
    </ligand>
</feature>
<feature type="binding site" evidence="5">
    <location>
        <position position="340"/>
    </location>
    <ligand>
        <name>Mn(2+)</name>
        <dbReference type="ChEBI" id="CHEBI:29035"/>
        <label>2</label>
    </ligand>
</feature>
<comment type="catalytic activity">
    <reaction evidence="5">
        <text>2-deoxy-alpha-D-ribose 1-phosphate = 2-deoxy-D-ribose 5-phosphate</text>
        <dbReference type="Rhea" id="RHEA:27658"/>
        <dbReference type="ChEBI" id="CHEBI:57259"/>
        <dbReference type="ChEBI" id="CHEBI:62877"/>
        <dbReference type="EC" id="5.4.2.7"/>
    </reaction>
</comment>
<evidence type="ECO:0000313" key="9">
    <source>
        <dbReference type="Proteomes" id="UP000019249"/>
    </source>
</evidence>
<proteinExistence type="inferred from homology"/>
<evidence type="ECO:0000256" key="1">
    <source>
        <dbReference type="ARBA" id="ARBA00010373"/>
    </source>
</evidence>
<dbReference type="InterPro" id="IPR024052">
    <property type="entry name" value="Phosphopentomutase_DeoB_cap_sf"/>
</dbReference>
<dbReference type="EC" id="5.4.2.7" evidence="5 6"/>
<comment type="caution">
    <text evidence="8">The sequence shown here is derived from an EMBL/GenBank/DDBJ whole genome shotgun (WGS) entry which is preliminary data.</text>
</comment>
<comment type="function">
    <text evidence="5">Isomerase that catalyzes the conversion of deoxy-ribose 1-phosphate (dRib-1-P) and ribose 1-phosphate (Rib-1-P) to deoxy-ribose 5-phosphate (dRib-5-P) and ribose 5-phosphate (Rib-5-P), respectively.</text>
</comment>
<dbReference type="NCBIfam" id="NF003766">
    <property type="entry name" value="PRK05362.1"/>
    <property type="match status" value="1"/>
</dbReference>
<feature type="binding site" evidence="5">
    <location>
        <position position="328"/>
    </location>
    <ligand>
        <name>Mn(2+)</name>
        <dbReference type="ChEBI" id="CHEBI:29035"/>
        <label>1</label>
    </ligand>
</feature>
<dbReference type="PANTHER" id="PTHR21110:SF0">
    <property type="entry name" value="PHOSPHOPENTOMUTASE"/>
    <property type="match status" value="1"/>
</dbReference>
<dbReference type="CDD" id="cd16009">
    <property type="entry name" value="PPM"/>
    <property type="match status" value="1"/>
</dbReference>
<evidence type="ECO:0000256" key="5">
    <source>
        <dbReference type="HAMAP-Rule" id="MF_00740"/>
    </source>
</evidence>
<evidence type="ECO:0000313" key="8">
    <source>
        <dbReference type="EMBL" id="EUJ32908.1"/>
    </source>
</evidence>
<evidence type="ECO:0000256" key="4">
    <source>
        <dbReference type="ARBA" id="ARBA00023235"/>
    </source>
</evidence>
<organism evidence="8 9">
    <name type="scientific">Listeria floridensis FSL S10-1187</name>
    <dbReference type="NCBI Taxonomy" id="1265817"/>
    <lineage>
        <taxon>Bacteria</taxon>
        <taxon>Bacillati</taxon>
        <taxon>Bacillota</taxon>
        <taxon>Bacilli</taxon>
        <taxon>Bacillales</taxon>
        <taxon>Listeriaceae</taxon>
        <taxon>Listeria</taxon>
    </lineage>
</organism>
<feature type="binding site" evidence="5">
    <location>
        <position position="329"/>
    </location>
    <ligand>
        <name>Mn(2+)</name>
        <dbReference type="ChEBI" id="CHEBI:29035"/>
        <label>1</label>
    </ligand>
</feature>
<keyword evidence="4 5" id="KW-0413">Isomerase</keyword>
<dbReference type="GO" id="GO:0008973">
    <property type="term" value="F:phosphopentomutase activity"/>
    <property type="evidence" value="ECO:0007669"/>
    <property type="project" value="UniProtKB-EC"/>
</dbReference>
<comment type="catalytic activity">
    <reaction evidence="5">
        <text>alpha-D-ribose 1-phosphate = D-ribose 5-phosphate</text>
        <dbReference type="Rhea" id="RHEA:18793"/>
        <dbReference type="ChEBI" id="CHEBI:57720"/>
        <dbReference type="ChEBI" id="CHEBI:78346"/>
        <dbReference type="EC" id="5.4.2.7"/>
    </reaction>
</comment>
<gene>
    <name evidence="5" type="primary">deoB</name>
    <name evidence="8" type="ORF">MFLO_04760</name>
</gene>
<keyword evidence="3 5" id="KW-0464">Manganese</keyword>
<comment type="pathway">
    <text evidence="5">Carbohydrate degradation; 2-deoxy-D-ribose 1-phosphate degradation; D-glyceraldehyde 3-phosphate and acetaldehyde from 2-deoxy-alpha-D-ribose 1-phosphate: step 1/2.</text>
</comment>
<dbReference type="Gene3D" id="3.40.720.10">
    <property type="entry name" value="Alkaline Phosphatase, subunit A"/>
    <property type="match status" value="1"/>
</dbReference>
<evidence type="ECO:0000256" key="3">
    <source>
        <dbReference type="ARBA" id="ARBA00023211"/>
    </source>
</evidence>
<dbReference type="InterPro" id="IPR017850">
    <property type="entry name" value="Alkaline_phosphatase_core_sf"/>
</dbReference>
<dbReference type="InterPro" id="IPR006124">
    <property type="entry name" value="Metalloenzyme"/>
</dbReference>
<evidence type="ECO:0000256" key="6">
    <source>
        <dbReference type="NCBIfam" id="TIGR01696"/>
    </source>
</evidence>
<comment type="cofactor">
    <cofactor evidence="5">
        <name>Mn(2+)</name>
        <dbReference type="ChEBI" id="CHEBI:29035"/>
    </cofactor>
    <text evidence="5">Binds 2 manganese ions.</text>
</comment>
<dbReference type="Gene3D" id="3.30.70.1250">
    <property type="entry name" value="Phosphopentomutase"/>
    <property type="match status" value="1"/>
</dbReference>
<dbReference type="HAMAP" id="MF_00740">
    <property type="entry name" value="Phosphopentomut"/>
    <property type="match status" value="1"/>
</dbReference>
<keyword evidence="2 5" id="KW-0479">Metal-binding</keyword>
<dbReference type="Pfam" id="PF01676">
    <property type="entry name" value="Metalloenzyme"/>
    <property type="match status" value="1"/>
</dbReference>
<dbReference type="NCBIfam" id="TIGR01696">
    <property type="entry name" value="deoB"/>
    <property type="match status" value="1"/>
</dbReference>
<keyword evidence="9" id="KW-1185">Reference proteome</keyword>
<dbReference type="PANTHER" id="PTHR21110">
    <property type="entry name" value="PHOSPHOPENTOMUTASE"/>
    <property type="match status" value="1"/>
</dbReference>
<sequence length="394" mass="44092">MAEQFKRIHVVVMDSVGIGEAPDAAEFGDFNVDTFGHIAEKMNGLKMPEMGKLGLSNIEPVLGVEKAEHPKAYYTKMQEASRGKDTMTGHWEIMGLYIDTPFRVFPDGFPDELIQQIEEKTGRKVIGNKPASGTEIMDELGEEQMKTGALIVYTSADSVLQIAAHEDIIPLEELYEICEFCREITLDDPYMLGRIIARPFVGEPGAFKRTPNRHDYALKPFHPTVMNALQDGDRDVIAIGKISDIFDGEGVTESIRTTSNMDGMDQLVNVLKKEFHGMSFLNLVDFDALYGHRRDPEGYGRALEEFDARLPEVYQNMNEDDLLIITADHGNDPTYSGTDHTREYVPLLVYSKKFADGGKELPLRKTFADLGATVAENFGVKMPEYGTSFLNDLK</sequence>
<dbReference type="EMBL" id="AODF01000008">
    <property type="protein sequence ID" value="EUJ32908.1"/>
    <property type="molecule type" value="Genomic_DNA"/>
</dbReference>
<dbReference type="RefSeq" id="WP_036096629.1">
    <property type="nucleotide sequence ID" value="NZ_AODF01000008.1"/>
</dbReference>
<reference evidence="8 9" key="1">
    <citation type="journal article" date="2014" name="Int. J. Syst. Evol. Microbiol.">
        <title>Listeria floridensis sp. nov., Listeria aquatica sp. nov., Listeria cornellensis sp. nov., Listeria riparia sp. nov. and Listeria grandensis sp. nov., from agricultural and natural environments.</title>
        <authorList>
            <person name="den Bakker H.C."/>
            <person name="Warchocki S."/>
            <person name="Wright E.M."/>
            <person name="Allred A.F."/>
            <person name="Ahlstrom C."/>
            <person name="Manuel C.S."/>
            <person name="Stasiewicz M.J."/>
            <person name="Burrell A."/>
            <person name="Roof S."/>
            <person name="Strawn L."/>
            <person name="Fortes E.D."/>
            <person name="Nightingale K.K."/>
            <person name="Kephart D."/>
            <person name="Wiedmann M."/>
        </authorList>
    </citation>
    <scope>NUCLEOTIDE SEQUENCE [LARGE SCALE GENOMIC DNA]</scope>
    <source>
        <strain evidence="8 9">FSL S10-1187</strain>
    </source>
</reference>
<keyword evidence="5" id="KW-0963">Cytoplasm</keyword>
<dbReference type="InterPro" id="IPR010045">
    <property type="entry name" value="DeoB"/>
</dbReference>
<feature type="binding site" evidence="5">
    <location>
        <position position="14"/>
    </location>
    <ligand>
        <name>Mn(2+)</name>
        <dbReference type="ChEBI" id="CHEBI:29035"/>
        <label>1</label>
    </ligand>
</feature>
<feature type="domain" description="Metalloenzyme" evidence="7">
    <location>
        <begin position="6"/>
        <end position="381"/>
    </location>
</feature>
<name>A0ABN0RGG2_9LIST</name>
<dbReference type="PIRSF" id="PIRSF001491">
    <property type="entry name" value="Ppentomutase"/>
    <property type="match status" value="1"/>
</dbReference>
<feature type="binding site" evidence="5">
    <location>
        <position position="292"/>
    </location>
    <ligand>
        <name>Mn(2+)</name>
        <dbReference type="ChEBI" id="CHEBI:29035"/>
        <label>2</label>
    </ligand>
</feature>
<comment type="similarity">
    <text evidence="1 5">Belongs to the phosphopentomutase family.</text>
</comment>